<dbReference type="RefSeq" id="XP_066694187.1">
    <property type="nucleotide sequence ID" value="XM_066850044.1"/>
</dbReference>
<reference evidence="2 3" key="1">
    <citation type="submission" date="2023-01" db="EMBL/GenBank/DDBJ databases">
        <title>Analysis of 21 Apiospora genomes using comparative genomics revels a genus with tremendous synthesis potential of carbohydrate active enzymes and secondary metabolites.</title>
        <authorList>
            <person name="Sorensen T."/>
        </authorList>
    </citation>
    <scope>NUCLEOTIDE SEQUENCE [LARGE SCALE GENOMIC DNA]</scope>
    <source>
        <strain evidence="2 3">CBS 24483</strain>
    </source>
</reference>
<sequence>MKIAHLVWLAGTCGRLVAAADDQAEDDAGLNIQGLVPVPKPEWPSDFIRICNGPNFTQECGRVDMSEKYIGKC</sequence>
<proteinExistence type="predicted"/>
<comment type="caution">
    <text evidence="2">The sequence shown here is derived from an EMBL/GenBank/DDBJ whole genome shotgun (WGS) entry which is preliminary data.</text>
</comment>
<evidence type="ECO:0000313" key="3">
    <source>
        <dbReference type="Proteomes" id="UP001391051"/>
    </source>
</evidence>
<accession>A0ABR1PXQ3</accession>
<feature type="chain" id="PRO_5045712519" evidence="1">
    <location>
        <begin position="20"/>
        <end position="73"/>
    </location>
</feature>
<gene>
    <name evidence="2" type="ORF">PG986_013822</name>
</gene>
<protein>
    <submittedName>
        <fullName evidence="2">Uncharacterized protein</fullName>
    </submittedName>
</protein>
<name>A0ABR1PXQ3_9PEZI</name>
<evidence type="ECO:0000313" key="2">
    <source>
        <dbReference type="EMBL" id="KAK7941435.1"/>
    </source>
</evidence>
<keyword evidence="1" id="KW-0732">Signal</keyword>
<keyword evidence="3" id="KW-1185">Reference proteome</keyword>
<organism evidence="2 3">
    <name type="scientific">Apiospora aurea</name>
    <dbReference type="NCBI Taxonomy" id="335848"/>
    <lineage>
        <taxon>Eukaryota</taxon>
        <taxon>Fungi</taxon>
        <taxon>Dikarya</taxon>
        <taxon>Ascomycota</taxon>
        <taxon>Pezizomycotina</taxon>
        <taxon>Sordariomycetes</taxon>
        <taxon>Xylariomycetidae</taxon>
        <taxon>Amphisphaeriales</taxon>
        <taxon>Apiosporaceae</taxon>
        <taxon>Apiospora</taxon>
    </lineage>
</organism>
<feature type="signal peptide" evidence="1">
    <location>
        <begin position="1"/>
        <end position="19"/>
    </location>
</feature>
<dbReference type="Proteomes" id="UP001391051">
    <property type="component" value="Unassembled WGS sequence"/>
</dbReference>
<dbReference type="EMBL" id="JAQQWE010000009">
    <property type="protein sequence ID" value="KAK7941435.1"/>
    <property type="molecule type" value="Genomic_DNA"/>
</dbReference>
<dbReference type="GeneID" id="92083106"/>
<evidence type="ECO:0000256" key="1">
    <source>
        <dbReference type="SAM" id="SignalP"/>
    </source>
</evidence>